<gene>
    <name evidence="1" type="ORF">PL14_16895</name>
</gene>
<feature type="non-terminal residue" evidence="1">
    <location>
        <position position="1"/>
    </location>
</feature>
<protein>
    <submittedName>
        <fullName evidence="1">Uncharacterized protein</fullName>
    </submittedName>
</protein>
<dbReference type="EMBL" id="JAHGUI010000081">
    <property type="protein sequence ID" value="MBT2920351.1"/>
    <property type="molecule type" value="Genomic_DNA"/>
</dbReference>
<comment type="caution">
    <text evidence="1">The sequence shown here is derived from an EMBL/GenBank/DDBJ whole genome shotgun (WGS) entry which is preliminary data.</text>
</comment>
<evidence type="ECO:0000313" key="1">
    <source>
        <dbReference type="EMBL" id="MBT2920351.1"/>
    </source>
</evidence>
<dbReference type="Proteomes" id="UP000078309">
    <property type="component" value="Unassembled WGS sequence"/>
</dbReference>
<accession>A0ABD4QZK1</accession>
<name>A0ABD4QZK1_VIBAN</name>
<proteinExistence type="predicted"/>
<reference evidence="1 2" key="1">
    <citation type="journal article" date="2017" name="J. Fish Dis.">
        <title>Comparative assessment of Vibrio virulence in marine fish larvae.</title>
        <authorList>
            <person name="Ronneseth A."/>
            <person name="Castillo D."/>
            <person name="D'Alvise P."/>
            <person name="Tonnesen O."/>
            <person name="Haugland G."/>
            <person name="Grotkjaer T."/>
            <person name="Engell-Sorensen K."/>
            <person name="Norremark L."/>
            <person name="Bergh O."/>
            <person name="Wergeland H.I."/>
            <person name="Gram L."/>
        </authorList>
    </citation>
    <scope>NUCLEOTIDE SEQUENCE [LARGE SCALE GENOMIC DNA]</scope>
    <source>
        <strain evidence="1 2">90-11-286</strain>
    </source>
</reference>
<evidence type="ECO:0000313" key="2">
    <source>
        <dbReference type="Proteomes" id="UP000078309"/>
    </source>
</evidence>
<dbReference type="AlphaFoldDB" id="A0ABD4QZK1"/>
<organism evidence="1 2">
    <name type="scientific">Vibrio anguillarum</name>
    <name type="common">Listonella anguillarum</name>
    <dbReference type="NCBI Taxonomy" id="55601"/>
    <lineage>
        <taxon>Bacteria</taxon>
        <taxon>Pseudomonadati</taxon>
        <taxon>Pseudomonadota</taxon>
        <taxon>Gammaproteobacteria</taxon>
        <taxon>Vibrionales</taxon>
        <taxon>Vibrionaceae</taxon>
        <taxon>Vibrio</taxon>
    </lineage>
</organism>
<sequence length="71" mass="7820">PLGNPSRGFSYNVIYSAYNDTIGSQYMLKQRFPNALLKCGAHDSKLALSVKPFSYDFELNAAFLGKGVRNG</sequence>
<dbReference type="RefSeq" id="WP_215808095.1">
    <property type="nucleotide sequence ID" value="NZ_JAHGUI010000081.1"/>
</dbReference>